<evidence type="ECO:0000313" key="2">
    <source>
        <dbReference type="EMBL" id="MFC5569584.1"/>
    </source>
</evidence>
<feature type="transmembrane region" description="Helical" evidence="1">
    <location>
        <begin position="212"/>
        <end position="231"/>
    </location>
</feature>
<dbReference type="RefSeq" id="WP_386753737.1">
    <property type="nucleotide sequence ID" value="NZ_JBHSNM010000001.1"/>
</dbReference>
<name>A0ABW0SLI4_9GAMM</name>
<feature type="transmembrane region" description="Helical" evidence="1">
    <location>
        <begin position="323"/>
        <end position="344"/>
    </location>
</feature>
<feature type="transmembrane region" description="Helical" evidence="1">
    <location>
        <begin position="95"/>
        <end position="116"/>
    </location>
</feature>
<reference evidence="3" key="1">
    <citation type="journal article" date="2019" name="Int. J. Syst. Evol. Microbiol.">
        <title>The Global Catalogue of Microorganisms (GCM) 10K type strain sequencing project: providing services to taxonomists for standard genome sequencing and annotation.</title>
        <authorList>
            <consortium name="The Broad Institute Genomics Platform"/>
            <consortium name="The Broad Institute Genome Sequencing Center for Infectious Disease"/>
            <person name="Wu L."/>
            <person name="Ma J."/>
        </authorList>
    </citation>
    <scope>NUCLEOTIDE SEQUENCE [LARGE SCALE GENOMIC DNA]</scope>
    <source>
        <strain evidence="3">KACC 11407</strain>
    </source>
</reference>
<keyword evidence="1" id="KW-0472">Membrane</keyword>
<feature type="transmembrane region" description="Helical" evidence="1">
    <location>
        <begin position="294"/>
        <end position="316"/>
    </location>
</feature>
<keyword evidence="1" id="KW-1133">Transmembrane helix</keyword>
<accession>A0ABW0SLI4</accession>
<evidence type="ECO:0000256" key="1">
    <source>
        <dbReference type="SAM" id="Phobius"/>
    </source>
</evidence>
<dbReference type="InterPro" id="IPR008537">
    <property type="entry name" value="DUF819"/>
</dbReference>
<keyword evidence="1" id="KW-0812">Transmembrane</keyword>
<evidence type="ECO:0000313" key="3">
    <source>
        <dbReference type="Proteomes" id="UP001596036"/>
    </source>
</evidence>
<proteinExistence type="predicted"/>
<comment type="caution">
    <text evidence="2">The sequence shown here is derived from an EMBL/GenBank/DDBJ whole genome shotgun (WGS) entry which is preliminary data.</text>
</comment>
<keyword evidence="3" id="KW-1185">Reference proteome</keyword>
<feature type="transmembrane region" description="Helical" evidence="1">
    <location>
        <begin position="66"/>
        <end position="88"/>
    </location>
</feature>
<feature type="transmembrane region" description="Helical" evidence="1">
    <location>
        <begin position="237"/>
        <end position="257"/>
    </location>
</feature>
<dbReference type="PANTHER" id="PTHR34289">
    <property type="entry name" value="PROTEIN, PUTATIVE (DUF819)-RELATED"/>
    <property type="match status" value="1"/>
</dbReference>
<feature type="transmembrane region" description="Helical" evidence="1">
    <location>
        <begin position="6"/>
        <end position="22"/>
    </location>
</feature>
<feature type="transmembrane region" description="Helical" evidence="1">
    <location>
        <begin position="34"/>
        <end position="54"/>
    </location>
</feature>
<dbReference type="Proteomes" id="UP001596036">
    <property type="component" value="Unassembled WGS sequence"/>
</dbReference>
<dbReference type="PANTHER" id="PTHR34289:SF8">
    <property type="entry name" value="DUF819 DOMAIN-CONTAINING PROTEIN"/>
    <property type="match status" value="1"/>
</dbReference>
<feature type="transmembrane region" description="Helical" evidence="1">
    <location>
        <begin position="350"/>
        <end position="377"/>
    </location>
</feature>
<protein>
    <submittedName>
        <fullName evidence="2">DUF819 domain-containing protein</fullName>
    </submittedName>
</protein>
<gene>
    <name evidence="2" type="ORF">ACFPN1_05865</name>
</gene>
<feature type="transmembrane region" description="Helical" evidence="1">
    <location>
        <begin position="269"/>
        <end position="288"/>
    </location>
</feature>
<sequence>MIETVWPYVAVLLLAAGLFPTLERRFGWRLFSILPPIVLTYLFVTALAVGGAWHATDEIAATQRTLTAQLLPALLFLLMIGCDLRAILKLGPRMLAVFACAMTSILAAIAIVYLFFRHALPREGWMMLSALSATWTGGSANLVAVKQSIGLPDNLLPSVLLADALCYSVWVVVLFSAGRFAPTFDRWTRADTRPPLPDVELQASGNAGAGNVLLWIGMALVVGNVSSAIAARLPVNGLLTTTAWTVLIATVVGLVIARTSAARSPVPAPLASAMLALLVAVLASQSNFAGLATAPLFVVVGFCVLLLHIALLALLARLFRFDLYSCGIASLAQIGGVATAPVLAATYSRALVPAAVLLATLGLVLGTGVGLSMAGLLSSLSPALHTSGI</sequence>
<dbReference type="Pfam" id="PF05684">
    <property type="entry name" value="DUF819"/>
    <property type="match status" value="1"/>
</dbReference>
<organism evidence="2 3">
    <name type="scientific">Lysobacter yangpyeongensis</name>
    <dbReference type="NCBI Taxonomy" id="346182"/>
    <lineage>
        <taxon>Bacteria</taxon>
        <taxon>Pseudomonadati</taxon>
        <taxon>Pseudomonadota</taxon>
        <taxon>Gammaproteobacteria</taxon>
        <taxon>Lysobacterales</taxon>
        <taxon>Lysobacteraceae</taxon>
        <taxon>Lysobacter</taxon>
    </lineage>
</organism>
<dbReference type="EMBL" id="JBHSNM010000001">
    <property type="protein sequence ID" value="MFC5569584.1"/>
    <property type="molecule type" value="Genomic_DNA"/>
</dbReference>
<feature type="transmembrane region" description="Helical" evidence="1">
    <location>
        <begin position="155"/>
        <end position="177"/>
    </location>
</feature>